<comment type="caution">
    <text evidence="1">The sequence shown here is derived from an EMBL/GenBank/DDBJ whole genome shotgun (WGS) entry which is preliminary data.</text>
</comment>
<protein>
    <recommendedName>
        <fullName evidence="2">Extracellular solute-binding protein</fullName>
    </recommendedName>
</protein>
<dbReference type="InterPro" id="IPR050490">
    <property type="entry name" value="Bact_solute-bd_prot1"/>
</dbReference>
<name>A0A0F8ZTK4_9ZZZZ</name>
<evidence type="ECO:0000313" key="1">
    <source>
        <dbReference type="EMBL" id="KKK89305.1"/>
    </source>
</evidence>
<dbReference type="Gene3D" id="3.40.190.10">
    <property type="entry name" value="Periplasmic binding protein-like II"/>
    <property type="match status" value="1"/>
</dbReference>
<dbReference type="PANTHER" id="PTHR43649:SF12">
    <property type="entry name" value="DIACETYLCHITOBIOSE BINDING PROTEIN DASA"/>
    <property type="match status" value="1"/>
</dbReference>
<dbReference type="InterPro" id="IPR006059">
    <property type="entry name" value="SBP"/>
</dbReference>
<organism evidence="1">
    <name type="scientific">marine sediment metagenome</name>
    <dbReference type="NCBI Taxonomy" id="412755"/>
    <lineage>
        <taxon>unclassified sequences</taxon>
        <taxon>metagenomes</taxon>
        <taxon>ecological metagenomes</taxon>
    </lineage>
</organism>
<feature type="non-terminal residue" evidence="1">
    <location>
        <position position="324"/>
    </location>
</feature>
<evidence type="ECO:0008006" key="2">
    <source>
        <dbReference type="Google" id="ProtNLM"/>
    </source>
</evidence>
<dbReference type="AlphaFoldDB" id="A0A0F8ZTK4"/>
<reference evidence="1" key="1">
    <citation type="journal article" date="2015" name="Nature">
        <title>Complex archaea that bridge the gap between prokaryotes and eukaryotes.</title>
        <authorList>
            <person name="Spang A."/>
            <person name="Saw J.H."/>
            <person name="Jorgensen S.L."/>
            <person name="Zaremba-Niedzwiedzka K."/>
            <person name="Martijn J."/>
            <person name="Lind A.E."/>
            <person name="van Eijk R."/>
            <person name="Schleper C."/>
            <person name="Guy L."/>
            <person name="Ettema T.J."/>
        </authorList>
    </citation>
    <scope>NUCLEOTIDE SEQUENCE</scope>
</reference>
<accession>A0A0F8ZTK4</accession>
<sequence>MRHKKTGSFLWLLMIALFLVSSSTLFFAGCKDKKGAEAQEEAVEEAAVSYPAMEGEGLAPVSSETVTFRGWQYKTHIVQANVDRYNDELGGNVDYATITGDYPSIMETQFIASSPLDILYSNPSQAARYYDGGWVLPAEDLPNIDQIKADMYPNILDAWTYKGKLLGLSYFVSIRGVMHANLKKMNEIGLAEEKLPGTWDELYDQLPELRKMGVKYPILPHWFNAWYGISWGFDFEVLNRGGRVAHPDTHKPEITADGVAGEVLRDWKRTWNAGLYPKEVLTYTEADYMAAWESGEYLYSPQQVYDFKRFNEPESSNIAGYDIP</sequence>
<dbReference type="Pfam" id="PF01547">
    <property type="entry name" value="SBP_bac_1"/>
    <property type="match status" value="1"/>
</dbReference>
<proteinExistence type="predicted"/>
<gene>
    <name evidence="1" type="ORF">LCGC14_2734440</name>
</gene>
<dbReference type="PROSITE" id="PS51257">
    <property type="entry name" value="PROKAR_LIPOPROTEIN"/>
    <property type="match status" value="1"/>
</dbReference>
<dbReference type="SUPFAM" id="SSF53850">
    <property type="entry name" value="Periplasmic binding protein-like II"/>
    <property type="match status" value="1"/>
</dbReference>
<dbReference type="PANTHER" id="PTHR43649">
    <property type="entry name" value="ARABINOSE-BINDING PROTEIN-RELATED"/>
    <property type="match status" value="1"/>
</dbReference>
<dbReference type="EMBL" id="LAZR01049591">
    <property type="protein sequence ID" value="KKK89305.1"/>
    <property type="molecule type" value="Genomic_DNA"/>
</dbReference>